<dbReference type="RefSeq" id="WP_270680554.1">
    <property type="nucleotide sequence ID" value="NZ_JAQFWP010000067.1"/>
</dbReference>
<dbReference type="EMBL" id="JAQFWP010000067">
    <property type="protein sequence ID" value="MDA2807935.1"/>
    <property type="molecule type" value="Genomic_DNA"/>
</dbReference>
<evidence type="ECO:0000259" key="2">
    <source>
        <dbReference type="Pfam" id="PF00561"/>
    </source>
</evidence>
<comment type="caution">
    <text evidence="3">The sequence shown here is derived from an EMBL/GenBank/DDBJ whole genome shotgun (WGS) entry which is preliminary data.</text>
</comment>
<dbReference type="InterPro" id="IPR050266">
    <property type="entry name" value="AB_hydrolase_sf"/>
</dbReference>
<keyword evidence="1 3" id="KW-0378">Hydrolase</keyword>
<keyword evidence="4" id="KW-1185">Reference proteome</keyword>
<dbReference type="InterPro" id="IPR029058">
    <property type="entry name" value="AB_hydrolase_fold"/>
</dbReference>
<dbReference type="SUPFAM" id="SSF53474">
    <property type="entry name" value="alpha/beta-Hydrolases"/>
    <property type="match status" value="1"/>
</dbReference>
<dbReference type="Pfam" id="PF00561">
    <property type="entry name" value="Abhydrolase_1"/>
    <property type="match status" value="1"/>
</dbReference>
<protein>
    <submittedName>
        <fullName evidence="3">Alpha/beta fold hydrolase</fullName>
    </submittedName>
</protein>
<dbReference type="PANTHER" id="PTHR43798:SF31">
    <property type="entry name" value="AB HYDROLASE SUPERFAMILY PROTEIN YCLE"/>
    <property type="match status" value="1"/>
</dbReference>
<accession>A0ABT4TUQ8</accession>
<reference evidence="3" key="1">
    <citation type="submission" date="2023-01" db="EMBL/GenBank/DDBJ databases">
        <title>Draft genome sequence of Nocardiopsis sp. LSu2-4 isolated from halophytes.</title>
        <authorList>
            <person name="Duangmal K."/>
            <person name="Chantavorakit T."/>
        </authorList>
    </citation>
    <scope>NUCLEOTIDE SEQUENCE</scope>
    <source>
        <strain evidence="3">LSu2-4</strain>
    </source>
</reference>
<evidence type="ECO:0000313" key="3">
    <source>
        <dbReference type="EMBL" id="MDA2807935.1"/>
    </source>
</evidence>
<dbReference type="Gene3D" id="3.40.50.1820">
    <property type="entry name" value="alpha/beta hydrolase"/>
    <property type="match status" value="1"/>
</dbReference>
<gene>
    <name evidence="3" type="ORF">O4U47_25715</name>
</gene>
<proteinExistence type="predicted"/>
<feature type="domain" description="AB hydrolase-1" evidence="2">
    <location>
        <begin position="18"/>
        <end position="125"/>
    </location>
</feature>
<dbReference type="Proteomes" id="UP001165685">
    <property type="component" value="Unassembled WGS sequence"/>
</dbReference>
<evidence type="ECO:0000313" key="4">
    <source>
        <dbReference type="Proteomes" id="UP001165685"/>
    </source>
</evidence>
<dbReference type="GO" id="GO:0016787">
    <property type="term" value="F:hydrolase activity"/>
    <property type="evidence" value="ECO:0007669"/>
    <property type="project" value="UniProtKB-KW"/>
</dbReference>
<dbReference type="PANTHER" id="PTHR43798">
    <property type="entry name" value="MONOACYLGLYCEROL LIPASE"/>
    <property type="match status" value="1"/>
</dbReference>
<evidence type="ECO:0000256" key="1">
    <source>
        <dbReference type="ARBA" id="ARBA00022801"/>
    </source>
</evidence>
<organism evidence="3 4">
    <name type="scientific">Nocardiopsis suaedae</name>
    <dbReference type="NCBI Taxonomy" id="3018444"/>
    <lineage>
        <taxon>Bacteria</taxon>
        <taxon>Bacillati</taxon>
        <taxon>Actinomycetota</taxon>
        <taxon>Actinomycetes</taxon>
        <taxon>Streptosporangiales</taxon>
        <taxon>Nocardiopsidaceae</taxon>
        <taxon>Nocardiopsis</taxon>
    </lineage>
</organism>
<name>A0ABT4TUQ8_9ACTN</name>
<sequence length="257" mass="27453">MTAGWTEGCRRIGGGAHPVIALHGWFGSGEAWAPLWPHLDRDAFTYAFPDYRGYGRRRGESGEFTLAEAAADVLALADARGWDRFSLVGHSMGGIVMQRVLADAPDRVRAMVGVSPVPASGVPFDAETRAVFDGAADDPALRRAIVDMTTGKRLTGVWLDAVVAHSLENSDREAFAAYLRAWADTDLHEEIEGSPVPVLAVAGEHDPALGADALRPTFGAWYPSAEIEVLGNAGHYPADEVPVALATSIERHLAGRT</sequence>
<dbReference type="InterPro" id="IPR000073">
    <property type="entry name" value="AB_hydrolase_1"/>
</dbReference>